<sequence length="54" mass="5674">MTHTDLAGATTDVHRESLARHVADLLSSGVVTLAELNDLSEAEIRVLMGDTAGI</sequence>
<accession>A0A542ZIM6</accession>
<dbReference type="RefSeq" id="WP_185746087.1">
    <property type="nucleotide sequence ID" value="NZ_BAAAKX010000021.1"/>
</dbReference>
<gene>
    <name evidence="1" type="ORF">FB474_1580</name>
</gene>
<evidence type="ECO:0000313" key="1">
    <source>
        <dbReference type="EMBL" id="TQL60197.1"/>
    </source>
</evidence>
<comment type="caution">
    <text evidence="1">The sequence shown here is derived from an EMBL/GenBank/DDBJ whole genome shotgun (WGS) entry which is preliminary data.</text>
</comment>
<name>A0A542ZIM6_9MICO</name>
<evidence type="ECO:0000313" key="2">
    <source>
        <dbReference type="Proteomes" id="UP000319514"/>
    </source>
</evidence>
<keyword evidence="2" id="KW-1185">Reference proteome</keyword>
<protein>
    <submittedName>
        <fullName evidence="1">Uncharacterized protein</fullName>
    </submittedName>
</protein>
<proteinExistence type="predicted"/>
<dbReference type="EMBL" id="VFOQ01000001">
    <property type="protein sequence ID" value="TQL60197.1"/>
    <property type="molecule type" value="Genomic_DNA"/>
</dbReference>
<organism evidence="1 2">
    <name type="scientific">Oryzihumus leptocrescens</name>
    <dbReference type="NCBI Taxonomy" id="297536"/>
    <lineage>
        <taxon>Bacteria</taxon>
        <taxon>Bacillati</taxon>
        <taxon>Actinomycetota</taxon>
        <taxon>Actinomycetes</taxon>
        <taxon>Micrococcales</taxon>
        <taxon>Intrasporangiaceae</taxon>
        <taxon>Oryzihumus</taxon>
    </lineage>
</organism>
<reference evidence="1 2" key="1">
    <citation type="submission" date="2019-06" db="EMBL/GenBank/DDBJ databases">
        <title>Sequencing the genomes of 1000 actinobacteria strains.</title>
        <authorList>
            <person name="Klenk H.-P."/>
        </authorList>
    </citation>
    <scope>NUCLEOTIDE SEQUENCE [LARGE SCALE GENOMIC DNA]</scope>
    <source>
        <strain evidence="1 2">DSM 18082</strain>
    </source>
</reference>
<dbReference type="AlphaFoldDB" id="A0A542ZIM6"/>
<dbReference type="Proteomes" id="UP000319514">
    <property type="component" value="Unassembled WGS sequence"/>
</dbReference>